<dbReference type="Pfam" id="PF00055">
    <property type="entry name" value="Laminin_N"/>
    <property type="match status" value="1"/>
</dbReference>
<feature type="domain" description="Laminin IV type A" evidence="14">
    <location>
        <begin position="964"/>
        <end position="1146"/>
    </location>
</feature>
<evidence type="ECO:0000256" key="9">
    <source>
        <dbReference type="ARBA" id="ARBA00023157"/>
    </source>
</evidence>
<keyword evidence="4" id="KW-0732">Signal</keyword>
<dbReference type="GO" id="GO:0009887">
    <property type="term" value="P:animal organ morphogenesis"/>
    <property type="evidence" value="ECO:0007669"/>
    <property type="project" value="TreeGrafter"/>
</dbReference>
<dbReference type="FunFam" id="2.10.25.10:FF:000090">
    <property type="entry name" value="laminin subunit alpha"/>
    <property type="match status" value="3"/>
</dbReference>
<feature type="disulfide bond" evidence="12">
    <location>
        <begin position="860"/>
        <end position="872"/>
    </location>
</feature>
<evidence type="ECO:0000256" key="11">
    <source>
        <dbReference type="ARBA" id="ARBA00023292"/>
    </source>
</evidence>
<keyword evidence="3" id="KW-0272">Extracellular matrix</keyword>
<feature type="domain" description="Laminin N-terminal" evidence="16">
    <location>
        <begin position="63"/>
        <end position="302"/>
    </location>
</feature>
<evidence type="ECO:0000256" key="6">
    <source>
        <dbReference type="ARBA" id="ARBA00022869"/>
    </source>
</evidence>
<dbReference type="Pfam" id="PF00053">
    <property type="entry name" value="EGF_laminin"/>
    <property type="match status" value="11"/>
</dbReference>
<feature type="disulfide bond" evidence="12">
    <location>
        <begin position="1266"/>
        <end position="1275"/>
    </location>
</feature>
<dbReference type="Gene3D" id="2.60.120.260">
    <property type="entry name" value="Galactose-binding domain-like"/>
    <property type="match status" value="1"/>
</dbReference>
<dbReference type="SMART" id="SM00136">
    <property type="entry name" value="LamNT"/>
    <property type="match status" value="1"/>
</dbReference>
<organism evidence="17 18">
    <name type="scientific">Stichopus japonicus</name>
    <name type="common">Sea cucumber</name>
    <dbReference type="NCBI Taxonomy" id="307972"/>
    <lineage>
        <taxon>Eukaryota</taxon>
        <taxon>Metazoa</taxon>
        <taxon>Echinodermata</taxon>
        <taxon>Eleutherozoa</taxon>
        <taxon>Echinozoa</taxon>
        <taxon>Holothuroidea</taxon>
        <taxon>Aspidochirotacea</taxon>
        <taxon>Aspidochirotida</taxon>
        <taxon>Stichopodidae</taxon>
        <taxon>Apostichopus</taxon>
    </lineage>
</organism>
<sequence>MEIHNMRYWPGGVRVGIPSLAVPKMKFALLAIIIVIVFPSLLYSQDFLIEQECERTYANGTKEYLACMGTAEHLFLLQVNPQVEPESSTCGLEDILDRSIYCTLDFNFRCSICNTSNETLAHPPEYVYDQEPSLADSTWWQSISWYDYPIPLEVNLTLSLNHTYKLNSDIVITFQSGRPQSMVLEKSLDNGQSWDVYQYFAQDCSVFSMSASTVRQLNDPTEVICTEGYSNPLPHSGGIVEFDVSSRYSLLSASRSPEVIIQAMENNTTCDCNLHSAFCTEADDGISCDCQHNTMGINCEQCLPLYNNRPWQKGSLVPYPTGSANECQKCTCYGHATSCTYNATVGYGVCDDCKDNTAGVFCHLCTEGFYPNMSVAIDDVDRCVDCACDVIGSVENSTACNQLTVDGDPVGQCPCKTNVTGRSCDRCVDGYYGLSSGVCQACQCDVQGTINGSFSCDQDNGNCLCKSTVTGQTCDQCKDEFFQFPTEDEAECRQCGCDPGQSRSLICQKESGNCECRNNLLGIQCLSVQPNYFVPQLDFINFDAWPTLSSCQPKTDPSRNDVSGQGYLSCSSDDVIYFNNITIATSSDVSRSYRPVVRYSYDGSAPWRTVSLTFLVSHNASGLSNNTLCEYDAGEVIYQVYDVTFEPGSGEAWIASNNQTLSLEASCVYQAQLNLTSPLSVETVDVDSLLVLPVPNNFTVFQRADVEEQLSFETCQKNAASLMTRELITTETCRRFGASLMAELFDGAIPCGCDTTGSIILEYCDQGGQCLCKAAVGGRRCDHCLPGYYNFGPEGCVACNCSESFAVNAACDYITGQCMCKEGVAENGESNTLNLESDLQCRSCLVNYYPMDNLQGCAPCNCSLQGSTDMQCNDFGVCSCKETIAGEKCDQCQPGFYEFTSDGCLPCDCNPSGSTSEVCHPEDGSCACKANVIGTKCDQCAAGTFNLQMLNVKGCQECFCFNHSSDCDAALNYIKAEYLQISECQVDVNPGNIRVSHPPSLPEAQFIYLSSPRKFLGTQLSSYGLSITINMKLEIGTVSRSNAPLLKVAGGRGSQVILFSGEDLIPTSDATSFRIHFYEDLWSVQGEQRSPSSSELHDILSNIVSIEVRGSFGIDTVTTFYFITMETAEYQAILRLGDSPIFSVEQCVCASNTTGLSCEVCDPGTFRSNFTGNPYDGCTPCECQDRAQTCDADTGTCLDCRPGTIGDHCELCASNVQGPDCLRCEPNHYGFGTDLFNGGCAACACNISGTANEETQCNNQDGQCPCKSNYGGRQCADCSLNYYNYDAGCLRCDACYDSVLDLFQMRSSEVLTLESQVGSLQASDLSSGSFSSRYEHANEQFLLLVAETNSVEERLTTFDVSVFDLNRTMSLIMDQLEMSRDVLDAISINQTTAEGHVAMSEDAIANITLYLQSAYSALFNGDFEAVANDLRDLATDLSIWEDQLKVTSEAATRDVILLNRQIDEIRNVTEKAVTASSMALQTVLAAHAVHDNVTSHLASILAEASSTGLQIETYQQEADELLQRATSTLLAVETTVTSVSQQDLTSLENRLTNIRTSLSETATSANDLSQQVDNQLDSLESITKEVASSINVTHTLADASNSLINDIEELVSRTETANQRAKTAVTSSNQVFAVAEEQLDVVRNFQNVSSVAQAQASAVSNNVGMISIEAGNAYSLAVQQRAELQAASSDVSTGLGNSAEANRIVEDHNTDILRLQLETRGLQEEYQISFNESDDKIARVERINETTLQVIRQQCLSHQRDIQSLESMATATTNLAQEAAEDSLKVLEEINKLTQELNNIDQLELGQLDALRSRVSVVSAELTQAQYEEVSRLLKAAVDEQDTWITNTSSEIEMMRNQINALESFRVN</sequence>
<dbReference type="OrthoDB" id="9981301at2759"/>
<dbReference type="GO" id="GO:0007155">
    <property type="term" value="P:cell adhesion"/>
    <property type="evidence" value="ECO:0007669"/>
    <property type="project" value="UniProtKB-KW"/>
</dbReference>
<evidence type="ECO:0000256" key="8">
    <source>
        <dbReference type="ARBA" id="ARBA00023054"/>
    </source>
</evidence>
<dbReference type="FunFam" id="2.10.25.10:FF:000094">
    <property type="entry name" value="Laminin subunit alpha-2"/>
    <property type="match status" value="1"/>
</dbReference>
<dbReference type="Gene3D" id="2.170.300.10">
    <property type="entry name" value="Tie2 ligand-binding domain superfamily"/>
    <property type="match status" value="1"/>
</dbReference>
<feature type="disulfide bond" evidence="12">
    <location>
        <begin position="415"/>
        <end position="424"/>
    </location>
</feature>
<dbReference type="Proteomes" id="UP000230750">
    <property type="component" value="Unassembled WGS sequence"/>
</dbReference>
<feature type="disulfide bond" evidence="12">
    <location>
        <begin position="753"/>
        <end position="770"/>
    </location>
</feature>
<keyword evidence="9 12" id="KW-1015">Disulfide bond</keyword>
<proteinExistence type="predicted"/>
<keyword evidence="2" id="KW-0964">Secreted</keyword>
<evidence type="ECO:0000256" key="1">
    <source>
        <dbReference type="ARBA" id="ARBA00004302"/>
    </source>
</evidence>
<evidence type="ECO:0000313" key="18">
    <source>
        <dbReference type="Proteomes" id="UP000230750"/>
    </source>
</evidence>
<keyword evidence="18" id="KW-1185">Reference proteome</keyword>
<dbReference type="InterPro" id="IPR008211">
    <property type="entry name" value="Laminin_N"/>
</dbReference>
<dbReference type="SMART" id="SM00281">
    <property type="entry name" value="LamB"/>
    <property type="match status" value="1"/>
</dbReference>
<feature type="domain" description="Laminin EGF-like" evidence="13">
    <location>
        <begin position="860"/>
        <end position="906"/>
    </location>
</feature>
<dbReference type="PROSITE" id="PS51117">
    <property type="entry name" value="LAMININ_NTER"/>
    <property type="match status" value="1"/>
</dbReference>
<evidence type="ECO:0000256" key="3">
    <source>
        <dbReference type="ARBA" id="ARBA00022530"/>
    </source>
</evidence>
<feature type="domain" description="Laminin EGF-like" evidence="13">
    <location>
        <begin position="442"/>
        <end position="499"/>
    </location>
</feature>
<feature type="domain" description="Laminin EGF-like" evidence="13">
    <location>
        <begin position="907"/>
        <end position="957"/>
    </location>
</feature>
<gene>
    <name evidence="17" type="ORF">BSL78_26514</name>
</gene>
<dbReference type="GO" id="GO:0009888">
    <property type="term" value="P:tissue development"/>
    <property type="evidence" value="ECO:0007669"/>
    <property type="project" value="TreeGrafter"/>
</dbReference>
<evidence type="ECO:0000256" key="7">
    <source>
        <dbReference type="ARBA" id="ARBA00022889"/>
    </source>
</evidence>
<dbReference type="Pfam" id="PF00052">
    <property type="entry name" value="Laminin_B"/>
    <property type="match status" value="1"/>
</dbReference>
<dbReference type="STRING" id="307972.A0A2G8JLP7"/>
<dbReference type="PANTHER" id="PTHR10574">
    <property type="entry name" value="NETRIN/LAMININ-RELATED"/>
    <property type="match status" value="1"/>
</dbReference>
<keyword evidence="5" id="KW-0677">Repeat</keyword>
<dbReference type="PANTHER" id="PTHR10574:SF440">
    <property type="entry name" value="LAMININ EGF-LIKE DOMAIN-CONTAINING PROTEIN"/>
    <property type="match status" value="1"/>
</dbReference>
<evidence type="ECO:0000259" key="15">
    <source>
        <dbReference type="PROSITE" id="PS51116"/>
    </source>
</evidence>
<feature type="disulfide bond" evidence="12">
    <location>
        <begin position="907"/>
        <end position="919"/>
    </location>
</feature>
<dbReference type="SMART" id="SM00180">
    <property type="entry name" value="EGF_Lam"/>
    <property type="match status" value="12"/>
</dbReference>
<feature type="disulfide bond" evidence="12">
    <location>
        <begin position="465"/>
        <end position="474"/>
    </location>
</feature>
<dbReference type="SUPFAM" id="SSF57196">
    <property type="entry name" value="EGF/Laminin"/>
    <property type="match status" value="8"/>
</dbReference>
<keyword evidence="10" id="KW-0325">Glycoprotein</keyword>
<feature type="domain" description="Laminin IV type B" evidence="15">
    <location>
        <begin position="527"/>
        <end position="745"/>
    </location>
</feature>
<dbReference type="InterPro" id="IPR050440">
    <property type="entry name" value="Laminin/Netrin_ECM"/>
</dbReference>
<dbReference type="InterPro" id="IPR002049">
    <property type="entry name" value="LE_dom"/>
</dbReference>
<evidence type="ECO:0000259" key="16">
    <source>
        <dbReference type="PROSITE" id="PS51117"/>
    </source>
</evidence>
<accession>A0A2G8JLP7</accession>
<dbReference type="GO" id="GO:0005604">
    <property type="term" value="C:basement membrane"/>
    <property type="evidence" value="ECO:0007669"/>
    <property type="project" value="UniProtKB-SubCell"/>
</dbReference>
<evidence type="ECO:0000256" key="4">
    <source>
        <dbReference type="ARBA" id="ARBA00022729"/>
    </source>
</evidence>
<keyword evidence="7" id="KW-0130">Cell adhesion</keyword>
<comment type="subcellular location">
    <subcellularLocation>
        <location evidence="1">Secreted</location>
        <location evidence="1">Extracellular space</location>
        <location evidence="1">Extracellular matrix</location>
        <location evidence="1">Basement membrane</location>
    </subcellularLocation>
</comment>
<evidence type="ECO:0000256" key="12">
    <source>
        <dbReference type="PROSITE-ProRule" id="PRU00460"/>
    </source>
</evidence>
<feature type="domain" description="Laminin EGF-like" evidence="13">
    <location>
        <begin position="1243"/>
        <end position="1291"/>
    </location>
</feature>
<feature type="disulfide bond" evidence="12">
    <location>
        <begin position="909"/>
        <end position="926"/>
    </location>
</feature>
<keyword evidence="6" id="KW-0084">Basement membrane</keyword>
<evidence type="ECO:0000256" key="10">
    <source>
        <dbReference type="ARBA" id="ARBA00023180"/>
    </source>
</evidence>
<dbReference type="PROSITE" id="PS01248">
    <property type="entry name" value="EGF_LAM_1"/>
    <property type="match status" value="4"/>
</dbReference>
<dbReference type="EMBL" id="MRZV01001639">
    <property type="protein sequence ID" value="PIK36650.1"/>
    <property type="molecule type" value="Genomic_DNA"/>
</dbReference>
<dbReference type="PROSITE" id="PS50027">
    <property type="entry name" value="EGF_LAM_2"/>
    <property type="match status" value="6"/>
</dbReference>
<keyword evidence="11 12" id="KW-0424">Laminin EGF-like domain</keyword>
<comment type="caution">
    <text evidence="17">The sequence shown here is derived from an EMBL/GenBank/DDBJ whole genome shotgun (WGS) entry which is preliminary data.</text>
</comment>
<dbReference type="CDD" id="cd00055">
    <property type="entry name" value="EGF_Lam"/>
    <property type="match status" value="10"/>
</dbReference>
<feature type="disulfide bond" evidence="12">
    <location>
        <begin position="772"/>
        <end position="781"/>
    </location>
</feature>
<feature type="domain" description="Laminin EGF-like" evidence="13">
    <location>
        <begin position="386"/>
        <end position="441"/>
    </location>
</feature>
<evidence type="ECO:0000256" key="5">
    <source>
        <dbReference type="ARBA" id="ARBA00022737"/>
    </source>
</evidence>
<evidence type="ECO:0000313" key="17">
    <source>
        <dbReference type="EMBL" id="PIK36650.1"/>
    </source>
</evidence>
<dbReference type="InterPro" id="IPR056863">
    <property type="entry name" value="LMN_ATRN_NET-like_EGF"/>
</dbReference>
<keyword evidence="8" id="KW-0175">Coiled coil</keyword>
<reference evidence="17 18" key="1">
    <citation type="journal article" date="2017" name="PLoS Biol.">
        <title>The sea cucumber genome provides insights into morphological evolution and visceral regeneration.</title>
        <authorList>
            <person name="Zhang X."/>
            <person name="Sun L."/>
            <person name="Yuan J."/>
            <person name="Sun Y."/>
            <person name="Gao Y."/>
            <person name="Zhang L."/>
            <person name="Li S."/>
            <person name="Dai H."/>
            <person name="Hamel J.F."/>
            <person name="Liu C."/>
            <person name="Yu Y."/>
            <person name="Liu S."/>
            <person name="Lin W."/>
            <person name="Guo K."/>
            <person name="Jin S."/>
            <person name="Xu P."/>
            <person name="Storey K.B."/>
            <person name="Huan P."/>
            <person name="Zhang T."/>
            <person name="Zhou Y."/>
            <person name="Zhang J."/>
            <person name="Lin C."/>
            <person name="Li X."/>
            <person name="Xing L."/>
            <person name="Huo D."/>
            <person name="Sun M."/>
            <person name="Wang L."/>
            <person name="Mercier A."/>
            <person name="Li F."/>
            <person name="Yang H."/>
            <person name="Xiang J."/>
        </authorList>
    </citation>
    <scope>NUCLEOTIDE SEQUENCE [LARGE SCALE GENOMIC DNA]</scope>
    <source>
        <strain evidence="17">Shaxun</strain>
        <tissue evidence="17">Muscle</tissue>
    </source>
</reference>
<protein>
    <submittedName>
        <fullName evidence="17">Putative laminin subunit beta-2</fullName>
    </submittedName>
</protein>
<feature type="disulfide bond" evidence="12">
    <location>
        <begin position="928"/>
        <end position="937"/>
    </location>
</feature>
<dbReference type="Pfam" id="PF24973">
    <property type="entry name" value="EGF_LMN_ATRN"/>
    <property type="match status" value="1"/>
</dbReference>
<dbReference type="Gene3D" id="2.10.25.10">
    <property type="entry name" value="Laminin"/>
    <property type="match status" value="10"/>
</dbReference>
<feature type="domain" description="Laminin EGF-like" evidence="13">
    <location>
        <begin position="751"/>
        <end position="798"/>
    </location>
</feature>
<evidence type="ECO:0000256" key="2">
    <source>
        <dbReference type="ARBA" id="ARBA00022525"/>
    </source>
</evidence>
<dbReference type="InterPro" id="IPR000034">
    <property type="entry name" value="Laminin_IV"/>
</dbReference>
<dbReference type="PROSITE" id="PS51116">
    <property type="entry name" value="LAMININ_IVB"/>
    <property type="match status" value="1"/>
</dbReference>
<dbReference type="PRINTS" id="PR00011">
    <property type="entry name" value="EGFLAMININ"/>
</dbReference>
<evidence type="ECO:0000259" key="13">
    <source>
        <dbReference type="PROSITE" id="PS50027"/>
    </source>
</evidence>
<evidence type="ECO:0000259" key="14">
    <source>
        <dbReference type="PROSITE" id="PS51115"/>
    </source>
</evidence>
<dbReference type="PROSITE" id="PS51115">
    <property type="entry name" value="LAMININ_IVA"/>
    <property type="match status" value="1"/>
</dbReference>
<dbReference type="InterPro" id="IPR013015">
    <property type="entry name" value="Laminin_IV_B"/>
</dbReference>
<dbReference type="FunFam" id="2.10.25.10:FF:000407">
    <property type="entry name" value="Laminin subunit alpha-3"/>
    <property type="match status" value="1"/>
</dbReference>
<feature type="disulfide bond" evidence="12">
    <location>
        <begin position="880"/>
        <end position="889"/>
    </location>
</feature>
<comment type="caution">
    <text evidence="12">Lacks conserved residue(s) required for the propagation of feature annotation.</text>
</comment>
<name>A0A2G8JLP7_STIJA</name>